<comment type="similarity">
    <text evidence="3 9">Belongs to the CobD/CbiB family.</text>
</comment>
<dbReference type="AlphaFoldDB" id="A0A975GUX6"/>
<dbReference type="GO" id="GO:0048472">
    <property type="term" value="F:threonine-phosphate decarboxylase activity"/>
    <property type="evidence" value="ECO:0007669"/>
    <property type="project" value="InterPro"/>
</dbReference>
<keyword evidence="8 9" id="KW-0472">Membrane</keyword>
<organism evidence="10 11">
    <name type="scientific">Brevundimonas goettingensis</name>
    <dbReference type="NCBI Taxonomy" id="2774190"/>
    <lineage>
        <taxon>Bacteria</taxon>
        <taxon>Pseudomonadati</taxon>
        <taxon>Pseudomonadota</taxon>
        <taxon>Alphaproteobacteria</taxon>
        <taxon>Caulobacterales</taxon>
        <taxon>Caulobacteraceae</taxon>
        <taxon>Brevundimonas</taxon>
    </lineage>
</organism>
<evidence type="ECO:0000313" key="11">
    <source>
        <dbReference type="Proteomes" id="UP000663918"/>
    </source>
</evidence>
<sequence>MSSGVPRVRAPLAHATLTLAALAVEAVVGYPDRLHRRLPHPVVGLGALISEGERRLNRSDRSPRASRLSGIATVAATAGVAALAGLAASRLPGPASVLAATLGLAQRSLCDHVSAVAKALEADDLPAARAAVGMIVGRDTAGLDASGVATAAIESLAESFNDGVVAPAFWLALAGLPGLYAYKAVNTADSLIGHREPRWKDFGWAAARTDDLMNLAPARFAGVLIAMAGGGGWKTMLRDARRHASPNAGWPEAAMAGALGVRLGGPVAYDGVMTDRPVFGDGPAPTVADLKQALNIYVRATGLLWAAFATLSFRGGREWRR</sequence>
<proteinExistence type="inferred from homology"/>
<reference evidence="10" key="1">
    <citation type="submission" date="2020-09" db="EMBL/GenBank/DDBJ databases">
        <title>Brevundimonas sp. LVF2 isolated from a puddle in Goettingen, Germany.</title>
        <authorList>
            <person name="Friedrich I."/>
            <person name="Klassen A."/>
            <person name="Hannes N."/>
            <person name="Schneider D."/>
            <person name="Hertel R."/>
            <person name="Daniel R."/>
        </authorList>
    </citation>
    <scope>NUCLEOTIDE SEQUENCE</scope>
    <source>
        <strain evidence="10">LVF2</strain>
    </source>
</reference>
<dbReference type="GO" id="GO:0005886">
    <property type="term" value="C:plasma membrane"/>
    <property type="evidence" value="ECO:0007669"/>
    <property type="project" value="UniProtKB-SubCell"/>
</dbReference>
<dbReference type="Proteomes" id="UP000663918">
    <property type="component" value="Chromosome"/>
</dbReference>
<protein>
    <recommendedName>
        <fullName evidence="9">Cobalamin biosynthesis protein CobD</fullName>
    </recommendedName>
</protein>
<evidence type="ECO:0000256" key="4">
    <source>
        <dbReference type="ARBA" id="ARBA00022475"/>
    </source>
</evidence>
<evidence type="ECO:0000256" key="3">
    <source>
        <dbReference type="ARBA" id="ARBA00006263"/>
    </source>
</evidence>
<evidence type="ECO:0000313" key="10">
    <source>
        <dbReference type="EMBL" id="QTC89963.1"/>
    </source>
</evidence>
<evidence type="ECO:0000256" key="1">
    <source>
        <dbReference type="ARBA" id="ARBA00004651"/>
    </source>
</evidence>
<keyword evidence="4 9" id="KW-1003">Cell membrane</keyword>
<evidence type="ECO:0000256" key="2">
    <source>
        <dbReference type="ARBA" id="ARBA00004953"/>
    </source>
</evidence>
<dbReference type="KEGG" id="bgoe:IFJ75_11740"/>
<accession>A0A975GUX6</accession>
<comment type="function">
    <text evidence="9">Converts cobyric acid to cobinamide by the addition of aminopropanol on the F carboxylic group.</text>
</comment>
<evidence type="ECO:0000256" key="8">
    <source>
        <dbReference type="ARBA" id="ARBA00023136"/>
    </source>
</evidence>
<dbReference type="PANTHER" id="PTHR34308">
    <property type="entry name" value="COBALAMIN BIOSYNTHESIS PROTEIN CBIB"/>
    <property type="match status" value="1"/>
</dbReference>
<dbReference type="HAMAP" id="MF_00024">
    <property type="entry name" value="CobD_CbiB"/>
    <property type="match status" value="1"/>
</dbReference>
<evidence type="ECO:0000256" key="7">
    <source>
        <dbReference type="ARBA" id="ARBA00022989"/>
    </source>
</evidence>
<comment type="subcellular location">
    <subcellularLocation>
        <location evidence="1 9">Cell membrane</location>
        <topology evidence="1 9">Multi-pass membrane protein</topology>
    </subcellularLocation>
</comment>
<dbReference type="GO" id="GO:0015420">
    <property type="term" value="F:ABC-type vitamin B12 transporter activity"/>
    <property type="evidence" value="ECO:0007669"/>
    <property type="project" value="UniProtKB-UniRule"/>
</dbReference>
<dbReference type="PANTHER" id="PTHR34308:SF1">
    <property type="entry name" value="COBALAMIN BIOSYNTHESIS PROTEIN CBIB"/>
    <property type="match status" value="1"/>
</dbReference>
<keyword evidence="7 9" id="KW-1133">Transmembrane helix</keyword>
<gene>
    <name evidence="9 10" type="primary">cobD</name>
    <name evidence="10" type="ORF">IFJ75_11740</name>
</gene>
<dbReference type="GO" id="GO:0009236">
    <property type="term" value="P:cobalamin biosynthetic process"/>
    <property type="evidence" value="ECO:0007669"/>
    <property type="project" value="UniProtKB-UniRule"/>
</dbReference>
<keyword evidence="6 9" id="KW-0812">Transmembrane</keyword>
<dbReference type="NCBIfam" id="TIGR00380">
    <property type="entry name" value="cobal_cbiB"/>
    <property type="match status" value="1"/>
</dbReference>
<keyword evidence="5 9" id="KW-0169">Cobalamin biosynthesis</keyword>
<dbReference type="InterPro" id="IPR004485">
    <property type="entry name" value="Cobalamin_biosynth_CobD/CbiB"/>
</dbReference>
<dbReference type="EMBL" id="CP062222">
    <property type="protein sequence ID" value="QTC89963.1"/>
    <property type="molecule type" value="Genomic_DNA"/>
</dbReference>
<dbReference type="Pfam" id="PF03186">
    <property type="entry name" value="CobD_Cbib"/>
    <property type="match status" value="1"/>
</dbReference>
<evidence type="ECO:0000256" key="9">
    <source>
        <dbReference type="HAMAP-Rule" id="MF_00024"/>
    </source>
</evidence>
<name>A0A975GUX6_9CAUL</name>
<keyword evidence="11" id="KW-1185">Reference proteome</keyword>
<evidence type="ECO:0000256" key="5">
    <source>
        <dbReference type="ARBA" id="ARBA00022573"/>
    </source>
</evidence>
<comment type="pathway">
    <text evidence="2 9">Cofactor biosynthesis; adenosylcobalamin biosynthesis.</text>
</comment>
<evidence type="ECO:0000256" key="6">
    <source>
        <dbReference type="ARBA" id="ARBA00022692"/>
    </source>
</evidence>